<reference evidence="4" key="1">
    <citation type="journal article" date="2019" name="Int. J. Syst. Evol. Microbiol.">
        <title>The Global Catalogue of Microorganisms (GCM) 10K type strain sequencing project: providing services to taxonomists for standard genome sequencing and annotation.</title>
        <authorList>
            <consortium name="The Broad Institute Genomics Platform"/>
            <consortium name="The Broad Institute Genome Sequencing Center for Infectious Disease"/>
            <person name="Wu L."/>
            <person name="Ma J."/>
        </authorList>
    </citation>
    <scope>NUCLEOTIDE SEQUENCE [LARGE SCALE GENOMIC DNA]</scope>
    <source>
        <strain evidence="4">KCTC 32255</strain>
    </source>
</reference>
<sequence>MTEGTRATTKMTDHPDIVAMSARYDRMAESFTAQATDALTVLAGLYVALSPWIIGFSETSAGLARNNLVIGLAVAVLGAGFAAAYERTHRLLWVCPLLGAWTIISLWLVIGTETTTETVLSNVLGGAAVVVLGLIAMLPMYLARRSAR</sequence>
<dbReference type="RefSeq" id="WP_345401242.1">
    <property type="nucleotide sequence ID" value="NZ_BAABLA010000104.1"/>
</dbReference>
<dbReference type="Pfam" id="PF03779">
    <property type="entry name" value="SPW"/>
    <property type="match status" value="1"/>
</dbReference>
<feature type="transmembrane region" description="Helical" evidence="1">
    <location>
        <begin position="91"/>
        <end position="110"/>
    </location>
</feature>
<accession>A0ABW2BXR1</accession>
<gene>
    <name evidence="3" type="ORF">ACFQGD_10900</name>
</gene>
<evidence type="ECO:0000313" key="4">
    <source>
        <dbReference type="Proteomes" id="UP001596337"/>
    </source>
</evidence>
<feature type="transmembrane region" description="Helical" evidence="1">
    <location>
        <begin position="35"/>
        <end position="54"/>
    </location>
</feature>
<keyword evidence="1" id="KW-0812">Transmembrane</keyword>
<dbReference type="EMBL" id="JBHSXX010000001">
    <property type="protein sequence ID" value="MFC6867658.1"/>
    <property type="molecule type" value="Genomic_DNA"/>
</dbReference>
<dbReference type="Proteomes" id="UP001596337">
    <property type="component" value="Unassembled WGS sequence"/>
</dbReference>
<feature type="domain" description="SPW repeat-containing integral membrane" evidence="2">
    <location>
        <begin position="36"/>
        <end position="134"/>
    </location>
</feature>
<feature type="transmembrane region" description="Helical" evidence="1">
    <location>
        <begin position="66"/>
        <end position="84"/>
    </location>
</feature>
<keyword evidence="4" id="KW-1185">Reference proteome</keyword>
<name>A0ABW2BXR1_9PSEU</name>
<keyword evidence="1" id="KW-1133">Transmembrane helix</keyword>
<proteinExistence type="predicted"/>
<evidence type="ECO:0000313" key="3">
    <source>
        <dbReference type="EMBL" id="MFC6867658.1"/>
    </source>
</evidence>
<evidence type="ECO:0000256" key="1">
    <source>
        <dbReference type="SAM" id="Phobius"/>
    </source>
</evidence>
<comment type="caution">
    <text evidence="3">The sequence shown here is derived from an EMBL/GenBank/DDBJ whole genome shotgun (WGS) entry which is preliminary data.</text>
</comment>
<protein>
    <submittedName>
        <fullName evidence="3">SPW repeat protein</fullName>
    </submittedName>
</protein>
<feature type="transmembrane region" description="Helical" evidence="1">
    <location>
        <begin position="122"/>
        <end position="143"/>
    </location>
</feature>
<dbReference type="InterPro" id="IPR005530">
    <property type="entry name" value="SPW"/>
</dbReference>
<keyword evidence="1" id="KW-0472">Membrane</keyword>
<evidence type="ECO:0000259" key="2">
    <source>
        <dbReference type="Pfam" id="PF03779"/>
    </source>
</evidence>
<organism evidence="3 4">
    <name type="scientific">Haloechinothrix salitolerans</name>
    <dbReference type="NCBI Taxonomy" id="926830"/>
    <lineage>
        <taxon>Bacteria</taxon>
        <taxon>Bacillati</taxon>
        <taxon>Actinomycetota</taxon>
        <taxon>Actinomycetes</taxon>
        <taxon>Pseudonocardiales</taxon>
        <taxon>Pseudonocardiaceae</taxon>
        <taxon>Haloechinothrix</taxon>
    </lineage>
</organism>